<organism evidence="2 3">
    <name type="scientific">Clostridium neuense</name>
    <dbReference type="NCBI Taxonomy" id="1728934"/>
    <lineage>
        <taxon>Bacteria</taxon>
        <taxon>Bacillati</taxon>
        <taxon>Bacillota</taxon>
        <taxon>Clostridia</taxon>
        <taxon>Eubacteriales</taxon>
        <taxon>Clostridiaceae</taxon>
        <taxon>Clostridium</taxon>
    </lineage>
</organism>
<dbReference type="EMBL" id="JBJIAA010000008">
    <property type="protein sequence ID" value="MFL0251043.1"/>
    <property type="molecule type" value="Genomic_DNA"/>
</dbReference>
<sequence>MDLKDIIVIIVIVVFILVGEKILPGNPISVIINYIKNLITHRS</sequence>
<keyword evidence="1" id="KW-1133">Transmembrane helix</keyword>
<protein>
    <submittedName>
        <fullName evidence="2">Uncharacterized protein</fullName>
    </submittedName>
</protein>
<keyword evidence="1" id="KW-0812">Transmembrane</keyword>
<name>A0ABW8TEW1_9CLOT</name>
<keyword evidence="3" id="KW-1185">Reference proteome</keyword>
<comment type="caution">
    <text evidence="2">The sequence shown here is derived from an EMBL/GenBank/DDBJ whole genome shotgun (WGS) entry which is preliminary data.</text>
</comment>
<evidence type="ECO:0000256" key="1">
    <source>
        <dbReference type="SAM" id="Phobius"/>
    </source>
</evidence>
<accession>A0ABW8TEW1</accession>
<keyword evidence="1" id="KW-0472">Membrane</keyword>
<dbReference type="RefSeq" id="WP_406787699.1">
    <property type="nucleotide sequence ID" value="NZ_JBJIAA010000008.1"/>
</dbReference>
<evidence type="ECO:0000313" key="2">
    <source>
        <dbReference type="EMBL" id="MFL0251043.1"/>
    </source>
</evidence>
<feature type="transmembrane region" description="Helical" evidence="1">
    <location>
        <begin position="6"/>
        <end position="23"/>
    </location>
</feature>
<proteinExistence type="predicted"/>
<dbReference type="Proteomes" id="UP001623592">
    <property type="component" value="Unassembled WGS sequence"/>
</dbReference>
<evidence type="ECO:0000313" key="3">
    <source>
        <dbReference type="Proteomes" id="UP001623592"/>
    </source>
</evidence>
<gene>
    <name evidence="2" type="ORF">ACJDT4_11470</name>
</gene>
<reference evidence="2 3" key="1">
    <citation type="submission" date="2024-11" db="EMBL/GenBank/DDBJ databases">
        <authorList>
            <person name="Heng Y.C."/>
            <person name="Lim A.C.H."/>
            <person name="Lee J.K.Y."/>
            <person name="Kittelmann S."/>
        </authorList>
    </citation>
    <scope>NUCLEOTIDE SEQUENCE [LARGE SCALE GENOMIC DNA]</scope>
    <source>
        <strain evidence="2 3">WILCCON 0114</strain>
    </source>
</reference>